<reference evidence="10 11" key="1">
    <citation type="submission" date="2024-02" db="EMBL/GenBank/DDBJ databases">
        <authorList>
            <person name="Chen Y."/>
            <person name="Shah S."/>
            <person name="Dougan E. K."/>
            <person name="Thang M."/>
            <person name="Chan C."/>
        </authorList>
    </citation>
    <scope>NUCLEOTIDE SEQUENCE [LARGE SCALE GENOMIC DNA]</scope>
</reference>
<evidence type="ECO:0000256" key="3">
    <source>
        <dbReference type="ARBA" id="ARBA00022603"/>
    </source>
</evidence>
<evidence type="ECO:0000256" key="2">
    <source>
        <dbReference type="ARBA" id="ARBA00008361"/>
    </source>
</evidence>
<keyword evidence="5 8" id="KW-0812">Transmembrane</keyword>
<dbReference type="InterPro" id="IPR051419">
    <property type="entry name" value="Lys/N-term_MeTrsfase_sf"/>
</dbReference>
<evidence type="ECO:0000313" key="11">
    <source>
        <dbReference type="Proteomes" id="UP001642464"/>
    </source>
</evidence>
<name>A0ABP0QP30_9DINO</name>
<evidence type="ECO:0000256" key="8">
    <source>
        <dbReference type="SAM" id="Phobius"/>
    </source>
</evidence>
<evidence type="ECO:0000256" key="7">
    <source>
        <dbReference type="ARBA" id="ARBA00023136"/>
    </source>
</evidence>
<evidence type="ECO:0000256" key="1">
    <source>
        <dbReference type="ARBA" id="ARBA00004141"/>
    </source>
</evidence>
<gene>
    <name evidence="10" type="ORF">SCF082_LOCUS42453</name>
</gene>
<accession>A0ABP0QP30</accession>
<feature type="domain" description="Ammonium transporter AmtB-like" evidence="9">
    <location>
        <begin position="3"/>
        <end position="43"/>
    </location>
</feature>
<dbReference type="EMBL" id="CAXAMM010039918">
    <property type="protein sequence ID" value="CAK9089987.1"/>
    <property type="molecule type" value="Genomic_DNA"/>
</dbReference>
<keyword evidence="6 8" id="KW-1133">Transmembrane helix</keyword>
<organism evidence="10 11">
    <name type="scientific">Durusdinium trenchii</name>
    <dbReference type="NCBI Taxonomy" id="1381693"/>
    <lineage>
        <taxon>Eukaryota</taxon>
        <taxon>Sar</taxon>
        <taxon>Alveolata</taxon>
        <taxon>Dinophyceae</taxon>
        <taxon>Suessiales</taxon>
        <taxon>Symbiodiniaceae</taxon>
        <taxon>Durusdinium</taxon>
    </lineage>
</organism>
<feature type="transmembrane region" description="Helical" evidence="8">
    <location>
        <begin position="49"/>
        <end position="68"/>
    </location>
</feature>
<proteinExistence type="inferred from homology"/>
<dbReference type="SUPFAM" id="SSF111352">
    <property type="entry name" value="Ammonium transporter"/>
    <property type="match status" value="1"/>
</dbReference>
<dbReference type="Proteomes" id="UP001642464">
    <property type="component" value="Unassembled WGS sequence"/>
</dbReference>
<evidence type="ECO:0000256" key="5">
    <source>
        <dbReference type="ARBA" id="ARBA00022692"/>
    </source>
</evidence>
<dbReference type="GO" id="GO:0008168">
    <property type="term" value="F:methyltransferase activity"/>
    <property type="evidence" value="ECO:0007669"/>
    <property type="project" value="UniProtKB-KW"/>
</dbReference>
<comment type="similarity">
    <text evidence="2">Belongs to the methyltransferase superfamily.</text>
</comment>
<evidence type="ECO:0000256" key="6">
    <source>
        <dbReference type="ARBA" id="ARBA00022989"/>
    </source>
</evidence>
<dbReference type="PANTHER" id="PTHR12176">
    <property type="entry name" value="SAM-DEPENDENT METHYLTRANSFERASE SUPERFAMILY PROTEIN"/>
    <property type="match status" value="1"/>
</dbReference>
<sequence>MAGDLAGLVCITPGAGFVTPGWSIAIGALGAVWCYASVEIVNKARRWEFLVLALLCLVSALSTLHFAWTRLLPPAKPPDWREGCQQCQPSWWEDFWHWRLAELHGGSGRQINPPTGMEWEWGNSRNYTDWYQASAEFVQDLVRPYADPTLGPVLHVGCGDAPVPEHLHAAGFPSSEHIDIAPEVIARMRDTYPAEQWPGFSFQVRDFLTQGAPPPKGRFCAVLDKAGIWDWLQEEAPHMLPHLLELVQQALVPSDGVYIIATKLGPPELAALLGHLTRLGGPEHVGFHVEKSMRLGDSGVAWGYVLAPS</sequence>
<comment type="subcellular location">
    <subcellularLocation>
        <location evidence="1">Membrane</location>
        <topology evidence="1">Multi-pass membrane protein</topology>
    </subcellularLocation>
</comment>
<dbReference type="Gene3D" id="1.10.3430.10">
    <property type="entry name" value="Ammonium transporter AmtB like domains"/>
    <property type="match status" value="1"/>
</dbReference>
<keyword evidence="7 8" id="KW-0472">Membrane</keyword>
<evidence type="ECO:0000313" key="10">
    <source>
        <dbReference type="EMBL" id="CAK9089987.1"/>
    </source>
</evidence>
<keyword evidence="4" id="KW-0808">Transferase</keyword>
<dbReference type="InterPro" id="IPR029063">
    <property type="entry name" value="SAM-dependent_MTases_sf"/>
</dbReference>
<keyword evidence="11" id="KW-1185">Reference proteome</keyword>
<dbReference type="SUPFAM" id="SSF53335">
    <property type="entry name" value="S-adenosyl-L-methionine-dependent methyltransferases"/>
    <property type="match status" value="1"/>
</dbReference>
<dbReference type="Pfam" id="PF00909">
    <property type="entry name" value="Ammonium_transp"/>
    <property type="match status" value="1"/>
</dbReference>
<keyword evidence="3 10" id="KW-0489">Methyltransferase</keyword>
<dbReference type="InterPro" id="IPR029020">
    <property type="entry name" value="Ammonium/urea_transptr"/>
</dbReference>
<evidence type="ECO:0000259" key="9">
    <source>
        <dbReference type="Pfam" id="PF00909"/>
    </source>
</evidence>
<feature type="transmembrane region" description="Helical" evidence="8">
    <location>
        <begin position="22"/>
        <end position="42"/>
    </location>
</feature>
<comment type="caution">
    <text evidence="10">The sequence shown here is derived from an EMBL/GenBank/DDBJ whole genome shotgun (WGS) entry which is preliminary data.</text>
</comment>
<dbReference type="InterPro" id="IPR024041">
    <property type="entry name" value="NH4_transpt_AmtB-like_dom"/>
</dbReference>
<evidence type="ECO:0000256" key="4">
    <source>
        <dbReference type="ARBA" id="ARBA00022679"/>
    </source>
</evidence>
<dbReference type="Gene3D" id="3.40.50.150">
    <property type="entry name" value="Vaccinia Virus protein VP39"/>
    <property type="match status" value="1"/>
</dbReference>
<protein>
    <submittedName>
        <fullName evidence="10">EEF1A lysine methyltransferase 4</fullName>
    </submittedName>
</protein>
<dbReference type="GO" id="GO:0032259">
    <property type="term" value="P:methylation"/>
    <property type="evidence" value="ECO:0007669"/>
    <property type="project" value="UniProtKB-KW"/>
</dbReference>